<proteinExistence type="predicted"/>
<dbReference type="GO" id="GO:0006355">
    <property type="term" value="P:regulation of DNA-templated transcription"/>
    <property type="evidence" value="ECO:0007669"/>
    <property type="project" value="TreeGrafter"/>
</dbReference>
<evidence type="ECO:0000256" key="7">
    <source>
        <dbReference type="ARBA" id="ARBA00023163"/>
    </source>
</evidence>
<protein>
    <submittedName>
        <fullName evidence="12">B-box zinc finger protein 22</fullName>
    </submittedName>
</protein>
<reference evidence="12" key="2">
    <citation type="journal article" date="2024" name="Plant">
        <title>Genomic evolution and insights into agronomic trait innovations of Sesamum species.</title>
        <authorList>
            <person name="Miao H."/>
            <person name="Wang L."/>
            <person name="Qu L."/>
            <person name="Liu H."/>
            <person name="Sun Y."/>
            <person name="Le M."/>
            <person name="Wang Q."/>
            <person name="Wei S."/>
            <person name="Zheng Y."/>
            <person name="Lin W."/>
            <person name="Duan Y."/>
            <person name="Cao H."/>
            <person name="Xiong S."/>
            <person name="Wang X."/>
            <person name="Wei L."/>
            <person name="Li C."/>
            <person name="Ma Q."/>
            <person name="Ju M."/>
            <person name="Zhao R."/>
            <person name="Li G."/>
            <person name="Mu C."/>
            <person name="Tian Q."/>
            <person name="Mei H."/>
            <person name="Zhang T."/>
            <person name="Gao T."/>
            <person name="Zhang H."/>
        </authorList>
    </citation>
    <scope>NUCLEOTIDE SEQUENCE</scope>
    <source>
        <strain evidence="12">KEN1</strain>
    </source>
</reference>
<evidence type="ECO:0000256" key="4">
    <source>
        <dbReference type="ARBA" id="ARBA00022771"/>
    </source>
</evidence>
<evidence type="ECO:0000256" key="3">
    <source>
        <dbReference type="ARBA" id="ARBA00022737"/>
    </source>
</evidence>
<dbReference type="PANTHER" id="PTHR31832">
    <property type="entry name" value="B-BOX ZINC FINGER PROTEIN 22"/>
    <property type="match status" value="1"/>
</dbReference>
<keyword evidence="6" id="KW-0805">Transcription regulation</keyword>
<keyword evidence="4 9" id="KW-0863">Zinc-finger</keyword>
<evidence type="ECO:0000256" key="6">
    <source>
        <dbReference type="ARBA" id="ARBA00023015"/>
    </source>
</evidence>
<dbReference type="GO" id="GO:0005634">
    <property type="term" value="C:nucleus"/>
    <property type="evidence" value="ECO:0007669"/>
    <property type="project" value="UniProtKB-SubCell"/>
</dbReference>
<comment type="subcellular location">
    <subcellularLocation>
        <location evidence="1">Nucleus</location>
    </subcellularLocation>
</comment>
<organism evidence="12">
    <name type="scientific">Sesamum latifolium</name>
    <dbReference type="NCBI Taxonomy" id="2727402"/>
    <lineage>
        <taxon>Eukaryota</taxon>
        <taxon>Viridiplantae</taxon>
        <taxon>Streptophyta</taxon>
        <taxon>Embryophyta</taxon>
        <taxon>Tracheophyta</taxon>
        <taxon>Spermatophyta</taxon>
        <taxon>Magnoliopsida</taxon>
        <taxon>eudicotyledons</taxon>
        <taxon>Gunneridae</taxon>
        <taxon>Pentapetalae</taxon>
        <taxon>asterids</taxon>
        <taxon>lamiids</taxon>
        <taxon>Lamiales</taxon>
        <taxon>Pedaliaceae</taxon>
        <taxon>Sesamum</taxon>
    </lineage>
</organism>
<evidence type="ECO:0000256" key="2">
    <source>
        <dbReference type="ARBA" id="ARBA00022723"/>
    </source>
</evidence>
<dbReference type="InterPro" id="IPR051979">
    <property type="entry name" value="B-box_zinc_finger"/>
</dbReference>
<evidence type="ECO:0000256" key="10">
    <source>
        <dbReference type="SAM" id="MobiDB-lite"/>
    </source>
</evidence>
<dbReference type="PROSITE" id="PS50119">
    <property type="entry name" value="ZF_BBOX"/>
    <property type="match status" value="1"/>
</dbReference>
<dbReference type="PANTHER" id="PTHR31832:SF68">
    <property type="entry name" value="B-BOX ZINC FINGER PROTEIN 22"/>
    <property type="match status" value="1"/>
</dbReference>
<sequence>MKIQCNVCGVAEANLLCCADEAALCRGCDQRVHAANKLAGKHQRVPLSTSSSQKPKCDICQGYENACLSNLDRNNRLFLLPEDRALLCRKCDFAIHTKNTLVSRHQRFLLTGVKVGLEATEPGPSSSSGRTHSHSNEKISGPETRPPTKGTTQVSSSGQHSKNLPVQASMVGEFSSADLPFTGGSAAGSTSQWQLDEFLGFGDYNQNYNFMDNSSAMADSGKQGDADNSPILQATGHEFEGDECTAQAPDTFWAVPEMLSPPTASGLYWPKYSHSQSYSAATYVPDITSSPVHNVRHHHSNFDSSS</sequence>
<comment type="caution">
    <text evidence="12">The sequence shown here is derived from an EMBL/GenBank/DDBJ whole genome shotgun (WGS) entry which is preliminary data.</text>
</comment>
<keyword evidence="3" id="KW-0677">Repeat</keyword>
<evidence type="ECO:0000256" key="5">
    <source>
        <dbReference type="ARBA" id="ARBA00022833"/>
    </source>
</evidence>
<evidence type="ECO:0000313" key="12">
    <source>
        <dbReference type="EMBL" id="KAL0443636.1"/>
    </source>
</evidence>
<dbReference type="InterPro" id="IPR000315">
    <property type="entry name" value="Znf_B-box"/>
</dbReference>
<dbReference type="GO" id="GO:0009640">
    <property type="term" value="P:photomorphogenesis"/>
    <property type="evidence" value="ECO:0007669"/>
    <property type="project" value="TreeGrafter"/>
</dbReference>
<feature type="region of interest" description="Disordered" evidence="10">
    <location>
        <begin position="119"/>
        <end position="161"/>
    </location>
</feature>
<name>A0AAW2WUJ2_9LAMI</name>
<keyword evidence="2" id="KW-0479">Metal-binding</keyword>
<dbReference type="AlphaFoldDB" id="A0AAW2WUJ2"/>
<dbReference type="CDD" id="cd19821">
    <property type="entry name" value="Bbox1_BBX-like"/>
    <property type="match status" value="1"/>
</dbReference>
<feature type="compositionally biased region" description="Polar residues" evidence="10">
    <location>
        <begin position="149"/>
        <end position="161"/>
    </location>
</feature>
<evidence type="ECO:0000256" key="9">
    <source>
        <dbReference type="PROSITE-ProRule" id="PRU00024"/>
    </source>
</evidence>
<accession>A0AAW2WUJ2</accession>
<dbReference type="EMBL" id="JACGWN010000007">
    <property type="protein sequence ID" value="KAL0443636.1"/>
    <property type="molecule type" value="Genomic_DNA"/>
</dbReference>
<gene>
    <name evidence="12" type="ORF">Slati_2086300</name>
</gene>
<evidence type="ECO:0000256" key="8">
    <source>
        <dbReference type="ARBA" id="ARBA00023242"/>
    </source>
</evidence>
<keyword evidence="5" id="KW-0862">Zinc</keyword>
<keyword evidence="7" id="KW-0804">Transcription</keyword>
<dbReference type="GO" id="GO:0008270">
    <property type="term" value="F:zinc ion binding"/>
    <property type="evidence" value="ECO:0007669"/>
    <property type="project" value="UniProtKB-KW"/>
</dbReference>
<dbReference type="SMART" id="SM00336">
    <property type="entry name" value="BBOX"/>
    <property type="match status" value="2"/>
</dbReference>
<reference evidence="12" key="1">
    <citation type="submission" date="2020-06" db="EMBL/GenBank/DDBJ databases">
        <authorList>
            <person name="Li T."/>
            <person name="Hu X."/>
            <person name="Zhang T."/>
            <person name="Song X."/>
            <person name="Zhang H."/>
            <person name="Dai N."/>
            <person name="Sheng W."/>
            <person name="Hou X."/>
            <person name="Wei L."/>
        </authorList>
    </citation>
    <scope>NUCLEOTIDE SEQUENCE</scope>
    <source>
        <strain evidence="12">KEN1</strain>
        <tissue evidence="12">Leaf</tissue>
    </source>
</reference>
<evidence type="ECO:0000256" key="1">
    <source>
        <dbReference type="ARBA" id="ARBA00004123"/>
    </source>
</evidence>
<feature type="domain" description="B box-type" evidence="11">
    <location>
        <begin position="1"/>
        <end position="47"/>
    </location>
</feature>
<keyword evidence="8" id="KW-0539">Nucleus</keyword>
<dbReference type="InterPro" id="IPR049808">
    <property type="entry name" value="CONSTANS-like_Bbox1"/>
</dbReference>
<evidence type="ECO:0000259" key="11">
    <source>
        <dbReference type="PROSITE" id="PS50119"/>
    </source>
</evidence>